<dbReference type="EMBL" id="JARGDH010000004">
    <property type="protein sequence ID" value="KAL0271284.1"/>
    <property type="molecule type" value="Genomic_DNA"/>
</dbReference>
<dbReference type="Pfam" id="PF00271">
    <property type="entry name" value="Helicase_C"/>
    <property type="match status" value="1"/>
</dbReference>
<dbReference type="Gene3D" id="3.40.50.10810">
    <property type="entry name" value="Tandem AAA-ATPase domain"/>
    <property type="match status" value="1"/>
</dbReference>
<evidence type="ECO:0000256" key="5">
    <source>
        <dbReference type="ARBA" id="ARBA00022801"/>
    </source>
</evidence>
<keyword evidence="5" id="KW-0378">Hydrolase</keyword>
<dbReference type="SMART" id="SM00487">
    <property type="entry name" value="DEXDc"/>
    <property type="match status" value="1"/>
</dbReference>
<dbReference type="GO" id="GO:0051301">
    <property type="term" value="P:cell division"/>
    <property type="evidence" value="ECO:0007669"/>
    <property type="project" value="UniProtKB-KW"/>
</dbReference>
<evidence type="ECO:0000256" key="8">
    <source>
        <dbReference type="ARBA" id="ARBA00024776"/>
    </source>
</evidence>
<organism evidence="13">
    <name type="scientific">Menopon gallinae</name>
    <name type="common">poultry shaft louse</name>
    <dbReference type="NCBI Taxonomy" id="328185"/>
    <lineage>
        <taxon>Eukaryota</taxon>
        <taxon>Metazoa</taxon>
        <taxon>Ecdysozoa</taxon>
        <taxon>Arthropoda</taxon>
        <taxon>Hexapoda</taxon>
        <taxon>Insecta</taxon>
        <taxon>Pterygota</taxon>
        <taxon>Neoptera</taxon>
        <taxon>Paraneoptera</taxon>
        <taxon>Psocodea</taxon>
        <taxon>Troctomorpha</taxon>
        <taxon>Phthiraptera</taxon>
        <taxon>Amblycera</taxon>
        <taxon>Menoponidae</taxon>
        <taxon>Menopon</taxon>
    </lineage>
</organism>
<dbReference type="PROSITE" id="PS51194">
    <property type="entry name" value="HELICASE_CTER"/>
    <property type="match status" value="1"/>
</dbReference>
<keyword evidence="3" id="KW-0132">Cell division</keyword>
<evidence type="ECO:0000259" key="12">
    <source>
        <dbReference type="PROSITE" id="PS51194"/>
    </source>
</evidence>
<dbReference type="InterPro" id="IPR049730">
    <property type="entry name" value="SNF2/RAD54-like_C"/>
</dbReference>
<dbReference type="SMART" id="SM00490">
    <property type="entry name" value="HELICc"/>
    <property type="match status" value="1"/>
</dbReference>
<dbReference type="AlphaFoldDB" id="A0AAW2HNA9"/>
<dbReference type="InterPro" id="IPR050496">
    <property type="entry name" value="SNF2_RAD54_helicase_repair"/>
</dbReference>
<dbReference type="InterPro" id="IPR000330">
    <property type="entry name" value="SNF2_N"/>
</dbReference>
<comment type="caution">
    <text evidence="13">The sequence shown here is derived from an EMBL/GenBank/DDBJ whole genome shotgun (WGS) entry which is preliminary data.</text>
</comment>
<feature type="compositionally biased region" description="Basic and acidic residues" evidence="10">
    <location>
        <begin position="11"/>
        <end position="23"/>
    </location>
</feature>
<dbReference type="GO" id="GO:0007131">
    <property type="term" value="P:reciprocal meiotic recombination"/>
    <property type="evidence" value="ECO:0007669"/>
    <property type="project" value="TreeGrafter"/>
</dbReference>
<dbReference type="Gene3D" id="1.20.120.850">
    <property type="entry name" value="SWI2/SNF2 ATPases, N-terminal domain"/>
    <property type="match status" value="1"/>
</dbReference>
<dbReference type="GO" id="GO:0005524">
    <property type="term" value="F:ATP binding"/>
    <property type="evidence" value="ECO:0007669"/>
    <property type="project" value="InterPro"/>
</dbReference>
<dbReference type="GO" id="GO:0000724">
    <property type="term" value="P:double-strand break repair via homologous recombination"/>
    <property type="evidence" value="ECO:0007669"/>
    <property type="project" value="TreeGrafter"/>
</dbReference>
<dbReference type="CDD" id="cd18004">
    <property type="entry name" value="DEXHc_RAD54"/>
    <property type="match status" value="1"/>
</dbReference>
<dbReference type="FunFam" id="3.40.50.10810:FF:000020">
    <property type="entry name" value="DNA repair and recombination protein RAD54B"/>
    <property type="match status" value="1"/>
</dbReference>
<dbReference type="InterPro" id="IPR014001">
    <property type="entry name" value="Helicase_ATP-bd"/>
</dbReference>
<dbReference type="InterPro" id="IPR018838">
    <property type="entry name" value="ZGRF1-like_N"/>
</dbReference>
<gene>
    <name evidence="13" type="ORF">PYX00_008424</name>
</gene>
<dbReference type="PANTHER" id="PTHR45629:SF7">
    <property type="entry name" value="DNA EXCISION REPAIR PROTEIN ERCC-6-RELATED"/>
    <property type="match status" value="1"/>
</dbReference>
<dbReference type="GO" id="GO:0005634">
    <property type="term" value="C:nucleus"/>
    <property type="evidence" value="ECO:0007669"/>
    <property type="project" value="TreeGrafter"/>
</dbReference>
<evidence type="ECO:0000256" key="10">
    <source>
        <dbReference type="SAM" id="MobiDB-lite"/>
    </source>
</evidence>
<feature type="region of interest" description="Disordered" evidence="10">
    <location>
        <begin position="1"/>
        <end position="29"/>
    </location>
</feature>
<dbReference type="SUPFAM" id="SSF52540">
    <property type="entry name" value="P-loop containing nucleoside triphosphate hydrolases"/>
    <property type="match status" value="2"/>
</dbReference>
<evidence type="ECO:0000256" key="3">
    <source>
        <dbReference type="ARBA" id="ARBA00022618"/>
    </source>
</evidence>
<dbReference type="PANTHER" id="PTHR45629">
    <property type="entry name" value="SNF2/RAD54 FAMILY MEMBER"/>
    <property type="match status" value="1"/>
</dbReference>
<evidence type="ECO:0000256" key="9">
    <source>
        <dbReference type="ARBA" id="ARBA00029956"/>
    </source>
</evidence>
<dbReference type="Gene3D" id="3.40.50.300">
    <property type="entry name" value="P-loop containing nucleotide triphosphate hydrolases"/>
    <property type="match status" value="1"/>
</dbReference>
<evidence type="ECO:0000256" key="2">
    <source>
        <dbReference type="ARBA" id="ARBA00015341"/>
    </source>
</evidence>
<feature type="domain" description="Helicase ATP-binding" evidence="11">
    <location>
        <begin position="254"/>
        <end position="417"/>
    </location>
</feature>
<dbReference type="GO" id="GO:0016787">
    <property type="term" value="F:hydrolase activity"/>
    <property type="evidence" value="ECO:0007669"/>
    <property type="project" value="UniProtKB-KW"/>
</dbReference>
<reference evidence="13" key="1">
    <citation type="journal article" date="2024" name="Gigascience">
        <title>Chromosome-level genome of the poultry shaft louse Menopon gallinae provides insight into the host-switching and adaptive evolution of parasitic lice.</title>
        <authorList>
            <person name="Xu Y."/>
            <person name="Ma L."/>
            <person name="Liu S."/>
            <person name="Liang Y."/>
            <person name="Liu Q."/>
            <person name="He Z."/>
            <person name="Tian L."/>
            <person name="Duan Y."/>
            <person name="Cai W."/>
            <person name="Li H."/>
            <person name="Song F."/>
        </authorList>
    </citation>
    <scope>NUCLEOTIDE SEQUENCE</scope>
    <source>
        <strain evidence="13">Cailab_2023a</strain>
    </source>
</reference>
<sequence length="821" mass="92787">MRRSKAPSFKNVEKPAQRPKLEEGVNYASPEVKRGTSAVLSLLLGGNENDQPNVNSQSCDILENKGDDPKGCANEKNGDFTIPTISGESTIFNVVYAKQSQRKHKVWEGDGTLEVGAKFMTLKDEKGKVIGTAACSKSKVVEEGSRLLVGSKEVEVIEVASKNFEATKEVSPDKQVVKKRKISICKKRFVTPSLHSLDRSKSGFLLPEPNPEHQWNFNKDDLPVTQVCVEGHLARNLRQHQCIGVTFLYECVMGFKSNDISGAILADEMGLGKTLQTITLIWTLLKQGPYGNKPVVRKVLVVTPSSLTMNWHKEFIKWLGREKLVPYVIDSKNKPQDMRGPVMIISYEMFVRYYDDIKNISFDLLVCDEGHRLKNSNIRTTQLLRSLNCPRRILLTGTPIQNDLKEFYTLVDFVNPNILGTALDFRIGFEEPILSSREPFADDEVRLKGEECAADLNRKTSLFLLRRTKEVLDDYLPSKCELVVFCKLTELQREIYNYLINALIDNKELGYSEGLFHFSVLTNLKKVCNHPGLLFTKDAEEDVLLSKINNSFRDVRGNFHAENSSKFTVVCNFLSEMKQNYPRERVVLVSNSTQTLDLLEKLVADSGYTSCRLDGSTPASQRAGIVEKFNRPNSPIFVFLLSSKAGGVGLNLTGASRLILFDSDWNPATDLQAMSRIWRDGQKTSVYIYRLLTAGTIEEKIYQRQINKQGLCDGIVDPQKTTSIKLSEEEVKDIFSYCESRDDCSTHEMLSCNCSRNGEIPVIEEEERTCQLMKTTKSVLKMNELLQWEHHGSPVNPSLLSELCLLKSEDIVNFIFRNCKR</sequence>
<comment type="subunit">
    <text evidence="1">Interacts (via N-terminus) with spn-A/Rad51.</text>
</comment>
<comment type="function">
    <text evidence="8">Involved in mitotic DNA repair and meiotic recombination. Functions in the recombinational DNA repair pathway. Essential for interhomolog gene conversion (GC), but may have a less important role in intersister GC than spn-A/Rad51. In the presence of DNA, spn-A/Rad51 enhances the ATPase activity of okr/Rad54.</text>
</comment>
<keyword evidence="4" id="KW-0498">Mitosis</keyword>
<feature type="domain" description="Helicase C-terminal" evidence="12">
    <location>
        <begin position="576"/>
        <end position="732"/>
    </location>
</feature>
<evidence type="ECO:0000256" key="4">
    <source>
        <dbReference type="ARBA" id="ARBA00022776"/>
    </source>
</evidence>
<proteinExistence type="predicted"/>
<dbReference type="InterPro" id="IPR001650">
    <property type="entry name" value="Helicase_C-like"/>
</dbReference>
<dbReference type="PROSITE" id="PS51192">
    <property type="entry name" value="HELICASE_ATP_BIND_1"/>
    <property type="match status" value="1"/>
</dbReference>
<evidence type="ECO:0000256" key="7">
    <source>
        <dbReference type="ARBA" id="ARBA00023306"/>
    </source>
</evidence>
<accession>A0AAW2HNA9</accession>
<dbReference type="GO" id="GO:0015616">
    <property type="term" value="F:DNA translocase activity"/>
    <property type="evidence" value="ECO:0007669"/>
    <property type="project" value="TreeGrafter"/>
</dbReference>
<dbReference type="InterPro" id="IPR027417">
    <property type="entry name" value="P-loop_NTPase"/>
</dbReference>
<dbReference type="Pfam" id="PF10382">
    <property type="entry name" value="ZGRF1-like_N"/>
    <property type="match status" value="1"/>
</dbReference>
<evidence type="ECO:0000313" key="13">
    <source>
        <dbReference type="EMBL" id="KAL0271284.1"/>
    </source>
</evidence>
<keyword evidence="6" id="KW-0469">Meiosis</keyword>
<dbReference type="Pfam" id="PF00176">
    <property type="entry name" value="SNF2-rel_dom"/>
    <property type="match status" value="1"/>
</dbReference>
<name>A0AAW2HNA9_9NEOP</name>
<dbReference type="CDD" id="cd18793">
    <property type="entry name" value="SF2_C_SNF"/>
    <property type="match status" value="1"/>
</dbReference>
<dbReference type="InterPro" id="IPR038718">
    <property type="entry name" value="SNF2-like_sf"/>
</dbReference>
<keyword evidence="7" id="KW-0131">Cell cycle</keyword>
<evidence type="ECO:0000256" key="6">
    <source>
        <dbReference type="ARBA" id="ARBA00023254"/>
    </source>
</evidence>
<evidence type="ECO:0000259" key="11">
    <source>
        <dbReference type="PROSITE" id="PS51192"/>
    </source>
</evidence>
<evidence type="ECO:0000256" key="1">
    <source>
        <dbReference type="ARBA" id="ARBA00011467"/>
    </source>
</evidence>
<protein>
    <recommendedName>
        <fullName evidence="2">DNA repair and recombination protein RAD54-like</fullName>
    </recommendedName>
    <alternativeName>
        <fullName evidence="9">Protein okra</fullName>
    </alternativeName>
</protein>